<evidence type="ECO:0000256" key="2">
    <source>
        <dbReference type="ARBA" id="ARBA00009399"/>
    </source>
</evidence>
<dbReference type="GO" id="GO:0000271">
    <property type="term" value="P:polysaccharide biosynthetic process"/>
    <property type="evidence" value="ECO:0007669"/>
    <property type="project" value="InterPro"/>
</dbReference>
<keyword evidence="5 6" id="KW-0472">Membrane</keyword>
<dbReference type="InterPro" id="IPR007267">
    <property type="entry name" value="GtrA_DPMS_TM"/>
</dbReference>
<protein>
    <submittedName>
        <fullName evidence="8">GtrA family protein</fullName>
    </submittedName>
</protein>
<evidence type="ECO:0000256" key="3">
    <source>
        <dbReference type="ARBA" id="ARBA00022692"/>
    </source>
</evidence>
<evidence type="ECO:0000256" key="4">
    <source>
        <dbReference type="ARBA" id="ARBA00022989"/>
    </source>
</evidence>
<dbReference type="EMBL" id="PVFR01000066">
    <property type="protein sequence ID" value="PRE44069.1"/>
    <property type="molecule type" value="Genomic_DNA"/>
</dbReference>
<reference evidence="8 9" key="1">
    <citation type="submission" date="2018-03" db="EMBL/GenBank/DDBJ databases">
        <authorList>
            <person name="Nguyen K."/>
            <person name="Fouts D."/>
            <person name="Sutton G."/>
        </authorList>
    </citation>
    <scope>NUCLEOTIDE SEQUENCE [LARGE SCALE GENOMIC DNA]</scope>
    <source>
        <strain evidence="8 9">AU14328</strain>
    </source>
</reference>
<evidence type="ECO:0000313" key="9">
    <source>
        <dbReference type="Proteomes" id="UP000237811"/>
    </source>
</evidence>
<keyword evidence="3 6" id="KW-0812">Transmembrane</keyword>
<comment type="subcellular location">
    <subcellularLocation>
        <location evidence="1">Membrane</location>
        <topology evidence="1">Multi-pass membrane protein</topology>
    </subcellularLocation>
</comment>
<feature type="transmembrane region" description="Helical" evidence="6">
    <location>
        <begin position="26"/>
        <end position="45"/>
    </location>
</feature>
<evidence type="ECO:0000259" key="7">
    <source>
        <dbReference type="Pfam" id="PF04138"/>
    </source>
</evidence>
<name>A0AB37ANH8_9BURK</name>
<feature type="domain" description="GtrA/DPMS transmembrane" evidence="7">
    <location>
        <begin position="25"/>
        <end position="141"/>
    </location>
</feature>
<keyword evidence="4 6" id="KW-1133">Transmembrane helix</keyword>
<comment type="caution">
    <text evidence="8">The sequence shown here is derived from an EMBL/GenBank/DDBJ whole genome shotgun (WGS) entry which is preliminary data.</text>
</comment>
<dbReference type="Proteomes" id="UP000237811">
    <property type="component" value="Unassembled WGS sequence"/>
</dbReference>
<dbReference type="InterPro" id="IPR051401">
    <property type="entry name" value="GtrA_CellWall_Glycosyl"/>
</dbReference>
<sequence length="144" mass="16250">MQPTRGWLESFRDAFRHNAVKQFMRFFVVGILGFLVNAGVVGIVSRFAGPLVAQVFAFPAAVTVTWWLNRRYTFGASRYAAHHEWMRYVLANALGWAANNGMYFYLVLHFSLAYRHPTLAVAAGSIAGMLLNFTGAKFLVFHKN</sequence>
<evidence type="ECO:0000256" key="6">
    <source>
        <dbReference type="SAM" id="Phobius"/>
    </source>
</evidence>
<dbReference type="GO" id="GO:0005886">
    <property type="term" value="C:plasma membrane"/>
    <property type="evidence" value="ECO:0007669"/>
    <property type="project" value="TreeGrafter"/>
</dbReference>
<proteinExistence type="inferred from homology"/>
<evidence type="ECO:0000313" key="8">
    <source>
        <dbReference type="EMBL" id="PRE44069.1"/>
    </source>
</evidence>
<dbReference type="Pfam" id="PF04138">
    <property type="entry name" value="GtrA_DPMS_TM"/>
    <property type="match status" value="1"/>
</dbReference>
<feature type="transmembrane region" description="Helical" evidence="6">
    <location>
        <begin position="118"/>
        <end position="140"/>
    </location>
</feature>
<accession>A0AB37ANH8</accession>
<dbReference type="PANTHER" id="PTHR38459">
    <property type="entry name" value="PROPHAGE BACTOPRENOL-LINKED GLUCOSE TRANSLOCASE HOMOLOG"/>
    <property type="match status" value="1"/>
</dbReference>
<dbReference type="AlphaFoldDB" id="A0AB37ANH8"/>
<evidence type="ECO:0000256" key="5">
    <source>
        <dbReference type="ARBA" id="ARBA00023136"/>
    </source>
</evidence>
<comment type="similarity">
    <text evidence="2">Belongs to the GtrA family.</text>
</comment>
<feature type="transmembrane region" description="Helical" evidence="6">
    <location>
        <begin position="51"/>
        <end position="68"/>
    </location>
</feature>
<dbReference type="PANTHER" id="PTHR38459:SF1">
    <property type="entry name" value="PROPHAGE BACTOPRENOL-LINKED GLUCOSE TRANSLOCASE HOMOLOG"/>
    <property type="match status" value="1"/>
</dbReference>
<gene>
    <name evidence="8" type="ORF">C6P99_22070</name>
</gene>
<feature type="transmembrane region" description="Helical" evidence="6">
    <location>
        <begin position="89"/>
        <end position="112"/>
    </location>
</feature>
<organism evidence="8 9">
    <name type="scientific">Burkholderia multivorans</name>
    <dbReference type="NCBI Taxonomy" id="87883"/>
    <lineage>
        <taxon>Bacteria</taxon>
        <taxon>Pseudomonadati</taxon>
        <taxon>Pseudomonadota</taxon>
        <taxon>Betaproteobacteria</taxon>
        <taxon>Burkholderiales</taxon>
        <taxon>Burkholderiaceae</taxon>
        <taxon>Burkholderia</taxon>
        <taxon>Burkholderia cepacia complex</taxon>
    </lineage>
</organism>
<evidence type="ECO:0000256" key="1">
    <source>
        <dbReference type="ARBA" id="ARBA00004141"/>
    </source>
</evidence>